<dbReference type="PANTHER" id="PTHR41677:SF1">
    <property type="entry name" value="FE2OG DIOXYGENASE DOMAIN-CONTAINING PROTEIN"/>
    <property type="match status" value="1"/>
</dbReference>
<name>A0AA39V4S0_9LECA</name>
<gene>
    <name evidence="1" type="ORF">JMJ35_000856</name>
</gene>
<evidence type="ECO:0000313" key="1">
    <source>
        <dbReference type="EMBL" id="KAK0516253.1"/>
    </source>
</evidence>
<evidence type="ECO:0000313" key="2">
    <source>
        <dbReference type="Proteomes" id="UP001166286"/>
    </source>
</evidence>
<organism evidence="1 2">
    <name type="scientific">Cladonia borealis</name>
    <dbReference type="NCBI Taxonomy" id="184061"/>
    <lineage>
        <taxon>Eukaryota</taxon>
        <taxon>Fungi</taxon>
        <taxon>Dikarya</taxon>
        <taxon>Ascomycota</taxon>
        <taxon>Pezizomycotina</taxon>
        <taxon>Lecanoromycetes</taxon>
        <taxon>OSLEUM clade</taxon>
        <taxon>Lecanoromycetidae</taxon>
        <taxon>Lecanorales</taxon>
        <taxon>Lecanorineae</taxon>
        <taxon>Cladoniaceae</taxon>
        <taxon>Cladonia</taxon>
    </lineage>
</organism>
<proteinExistence type="predicted"/>
<protein>
    <recommendedName>
        <fullName evidence="3">Fe2OG dioxygenase domain-containing protein</fullName>
    </recommendedName>
</protein>
<reference evidence="1" key="1">
    <citation type="submission" date="2023-03" db="EMBL/GenBank/DDBJ databases">
        <title>Complete genome of Cladonia borealis.</title>
        <authorList>
            <person name="Park H."/>
        </authorList>
    </citation>
    <scope>NUCLEOTIDE SEQUENCE</scope>
    <source>
        <strain evidence="1">ANT050790</strain>
    </source>
</reference>
<dbReference type="Proteomes" id="UP001166286">
    <property type="component" value="Unassembled WGS sequence"/>
</dbReference>
<evidence type="ECO:0008006" key="3">
    <source>
        <dbReference type="Google" id="ProtNLM"/>
    </source>
</evidence>
<dbReference type="PANTHER" id="PTHR41677">
    <property type="entry name" value="YALI0B19030P"/>
    <property type="match status" value="1"/>
</dbReference>
<comment type="caution">
    <text evidence="1">The sequence shown here is derived from an EMBL/GenBank/DDBJ whole genome shotgun (WGS) entry which is preliminary data.</text>
</comment>
<dbReference type="AlphaFoldDB" id="A0AA39V4S0"/>
<keyword evidence="2" id="KW-1185">Reference proteome</keyword>
<accession>A0AA39V4S0</accession>
<sequence>MATMEKNPAFELVIDRMPDKPLSTDDFDPQKHIDFVPPSKSHSMSDLKLPEGTGVSPFAVSEPFQLFTEEAVARMRAEIFSKEVMENCRYSSNLAHCQLRGFAAKYAPFVYDVWKHPEILAIVSKIAGVELVTEMDFEIAHINISVKSEKQKAEELEASVDKQMTEDDEGIAGCPWEDDKPVVDWHTDSYPFVCVTMLSDCQGMIGGETALRTGDGGILKVRGPEKGHAVVLQGRYIEHQALRALGTTERITMVTSFRPRSHTVKDDTVLTTVRPISNLSELYYQFSEYRLEILEERIREQLKTLRETQKTGRKMKTKDLKAFLREQEVFLAHMNKEMVDDEHVTKGSIDNSHLVSDCGKTKRQRVQ</sequence>
<dbReference type="EMBL" id="JAFEKC020000002">
    <property type="protein sequence ID" value="KAK0516253.1"/>
    <property type="molecule type" value="Genomic_DNA"/>
</dbReference>